<feature type="transmembrane region" description="Helical" evidence="2">
    <location>
        <begin position="56"/>
        <end position="79"/>
    </location>
</feature>
<evidence type="ECO:0000256" key="1">
    <source>
        <dbReference type="SAM" id="MobiDB-lite"/>
    </source>
</evidence>
<feature type="region of interest" description="Disordered" evidence="1">
    <location>
        <begin position="1"/>
        <end position="50"/>
    </location>
</feature>
<keyword evidence="2" id="KW-0472">Membrane</keyword>
<gene>
    <name evidence="3" type="ORF">PSALAMII_LOCUS11131</name>
</gene>
<accession>A0A9W4NYF9</accession>
<proteinExistence type="predicted"/>
<protein>
    <submittedName>
        <fullName evidence="3">Uncharacterized protein</fullName>
    </submittedName>
</protein>
<keyword evidence="2" id="KW-1133">Transmembrane helix</keyword>
<evidence type="ECO:0000256" key="2">
    <source>
        <dbReference type="SAM" id="Phobius"/>
    </source>
</evidence>
<reference evidence="3" key="1">
    <citation type="submission" date="2021-07" db="EMBL/GenBank/DDBJ databases">
        <authorList>
            <person name="Branca A.L. A."/>
        </authorList>
    </citation>
    <scope>NUCLEOTIDE SEQUENCE</scope>
</reference>
<evidence type="ECO:0000313" key="3">
    <source>
        <dbReference type="EMBL" id="CAG8430381.1"/>
    </source>
</evidence>
<dbReference type="EMBL" id="CAJVPG010000463">
    <property type="protein sequence ID" value="CAG8430381.1"/>
    <property type="molecule type" value="Genomic_DNA"/>
</dbReference>
<dbReference type="Proteomes" id="UP001152649">
    <property type="component" value="Unassembled WGS sequence"/>
</dbReference>
<dbReference type="AlphaFoldDB" id="A0A9W4NYF9"/>
<name>A0A9W4NYF9_9EURO</name>
<organism evidence="3 4">
    <name type="scientific">Penicillium salamii</name>
    <dbReference type="NCBI Taxonomy" id="1612424"/>
    <lineage>
        <taxon>Eukaryota</taxon>
        <taxon>Fungi</taxon>
        <taxon>Dikarya</taxon>
        <taxon>Ascomycota</taxon>
        <taxon>Pezizomycotina</taxon>
        <taxon>Eurotiomycetes</taxon>
        <taxon>Eurotiomycetidae</taxon>
        <taxon>Eurotiales</taxon>
        <taxon>Aspergillaceae</taxon>
        <taxon>Penicillium</taxon>
    </lineage>
</organism>
<keyword evidence="4" id="KW-1185">Reference proteome</keyword>
<sequence>MGETDRLLHSAKAAPRDDFSGGGTQEREIQSNTELPYLGNINGNEPEKTKPDNPSMVIFCLSCITFVSCYLGGLVTVCVPQIARDLHIDKGMELWYLMNLIQHLCVIDSS</sequence>
<evidence type="ECO:0000313" key="4">
    <source>
        <dbReference type="Proteomes" id="UP001152649"/>
    </source>
</evidence>
<feature type="compositionally biased region" description="Basic and acidic residues" evidence="1">
    <location>
        <begin position="1"/>
        <end position="29"/>
    </location>
</feature>
<keyword evidence="2" id="KW-0812">Transmembrane</keyword>
<comment type="caution">
    <text evidence="3">The sequence shown here is derived from an EMBL/GenBank/DDBJ whole genome shotgun (WGS) entry which is preliminary data.</text>
</comment>